<name>A0A1F6CU98_9BACT</name>
<proteinExistence type="predicted"/>
<reference evidence="1 2" key="1">
    <citation type="journal article" date="2016" name="Nat. Commun.">
        <title>Thousands of microbial genomes shed light on interconnected biogeochemical processes in an aquifer system.</title>
        <authorList>
            <person name="Anantharaman K."/>
            <person name="Brown C.T."/>
            <person name="Hug L.A."/>
            <person name="Sharon I."/>
            <person name="Castelle C.J."/>
            <person name="Probst A.J."/>
            <person name="Thomas B.C."/>
            <person name="Singh A."/>
            <person name="Wilkins M.J."/>
            <person name="Karaoz U."/>
            <person name="Brodie E.L."/>
            <person name="Williams K.H."/>
            <person name="Hubbard S.S."/>
            <person name="Banfield J.F."/>
        </authorList>
    </citation>
    <scope>NUCLEOTIDE SEQUENCE [LARGE SCALE GENOMIC DNA]</scope>
</reference>
<organism evidence="1 2">
    <name type="scientific">Candidatus Kaiserbacteria bacterium RIFCSPHIGHO2_01_FULL_53_29</name>
    <dbReference type="NCBI Taxonomy" id="1798480"/>
    <lineage>
        <taxon>Bacteria</taxon>
        <taxon>Candidatus Kaiseribacteriota</taxon>
    </lineage>
</organism>
<comment type="caution">
    <text evidence="1">The sequence shown here is derived from an EMBL/GenBank/DDBJ whole genome shotgun (WGS) entry which is preliminary data.</text>
</comment>
<dbReference type="Proteomes" id="UP000176863">
    <property type="component" value="Unassembled WGS sequence"/>
</dbReference>
<sequence>MHEAFDPYKSFHKKANTLSDEERMEEFAHTGNPEHLTPELAQRMQIETGPDGKPRSMAGPSDAEVNAKILADHGVDASLLRGKDVRPAMRVLLPVATASVHQHTEPLFDAKDAARDEISRLIFDRPEVAVGTLFKSLDPKNVTAIETARYIQDTLYAIKEDYRAAKELGGPESKRFPKVLQAFQDCAEKAQRDLYLTKNYYGGATLVWHTLNGLYEDIKEGVDRLPELYTSEPFELTTGTYAAFSEDRNRMYVASPEDSAKTHEIFREDLTQPYTTDKKKNRDWRESRAFRLLDIRHSIIDSGTLLTDLYPREFAKDPALLQDFITLTHPSVRKGIESPMSVLLSQLSIREQLQLLKYVRTANSSAFDELRIFGERFREPGLRTFLLTADDKELRQKVYEFTYTRFEGDNRQGYGGYSPVFGQIDKIAHKVFGAYGQLVKSIDSVGDYLREAFGNESSAAAEKIVERQLDRARNLLSSAYDSKSNPDQLLALIENANAENALFLDTYKTIKAENPGLRLEEIPAVQSSIMSGQELLSNQQLLDSVEKIYAKNYQPETAKLLLDRFRESLSDPDSKFDLIAHEFNGQPIPIAFMLTTESGNNRAYVSALNIDQEFAGARPGMILLQKVSAMARDGKVVEAVAAPDIARGYVLGGCVANGIVRDVDGSVDFHVVFDSQINATLRSRDRNAYRTAQFVGMASEAFDPDRAIQVLRPTQKEELTEVLRVPLESGFVVTQFIPHDGTTLAVIEKPEAREEQRLAA</sequence>
<protein>
    <submittedName>
        <fullName evidence="1">Uncharacterized protein</fullName>
    </submittedName>
</protein>
<dbReference type="AlphaFoldDB" id="A0A1F6CU98"/>
<evidence type="ECO:0000313" key="2">
    <source>
        <dbReference type="Proteomes" id="UP000176863"/>
    </source>
</evidence>
<accession>A0A1F6CU98</accession>
<dbReference type="EMBL" id="MFKT01000029">
    <property type="protein sequence ID" value="OGG52462.1"/>
    <property type="molecule type" value="Genomic_DNA"/>
</dbReference>
<evidence type="ECO:0000313" key="1">
    <source>
        <dbReference type="EMBL" id="OGG52462.1"/>
    </source>
</evidence>
<gene>
    <name evidence="1" type="ORF">A2851_05500</name>
</gene>